<dbReference type="PROSITE" id="PS00012">
    <property type="entry name" value="PHOSPHOPANTETHEINE"/>
    <property type="match status" value="4"/>
</dbReference>
<evidence type="ECO:0000313" key="8">
    <source>
        <dbReference type="Proteomes" id="UP000198919"/>
    </source>
</evidence>
<dbReference type="GO" id="GO:0003824">
    <property type="term" value="F:catalytic activity"/>
    <property type="evidence" value="ECO:0007669"/>
    <property type="project" value="InterPro"/>
</dbReference>
<dbReference type="Gene3D" id="2.30.38.10">
    <property type="entry name" value="Luciferase, Domain 3"/>
    <property type="match status" value="3"/>
</dbReference>
<dbReference type="GO" id="GO:0005737">
    <property type="term" value="C:cytoplasm"/>
    <property type="evidence" value="ECO:0007669"/>
    <property type="project" value="TreeGrafter"/>
</dbReference>
<evidence type="ECO:0000256" key="3">
    <source>
        <dbReference type="ARBA" id="ARBA00022450"/>
    </source>
</evidence>
<evidence type="ECO:0000256" key="1">
    <source>
        <dbReference type="ARBA" id="ARBA00001957"/>
    </source>
</evidence>
<dbReference type="CDD" id="cd17652">
    <property type="entry name" value="A_NRPS_CmdD_like"/>
    <property type="match status" value="1"/>
</dbReference>
<dbReference type="InterPro" id="IPR025110">
    <property type="entry name" value="AMP-bd_C"/>
</dbReference>
<sequence>MSSNHNRASEISQAIDNGASPSCHASPLSTIQQAIWLEQAIHPDSSNYNIGFFICIEGKLNEALFARAFEKAVHYHDALRLQFTDIHGLPSQKIVDTLPASIVIRDFSSYPDAKAQIKQHIDASFIRQFHLNGALWRTELLRVSQTCRYWQFCCHHLINDGTGLFTLLNNVINAYNCLMKDEPLNWNAFSYLDFVQNERTYLDSQAYSQDLQFWLQRFENPPSPLLYPVHADKTARQGKAENIFWRLDQTMAQRIETIFARQGLPFLYFMYAVIACYFVRTTGTDEIVIGIPVHNRKNARQKRTLGVFVSVIPIRVTVSPEDTLRDVMQKAEAEFNQSYKHQRVPMAEVSRKTHIKQKTGRANLFDIALSIELFNADLHIEGEDAQVKYFELYRGIPPYPLAISVKQYALGLGDDNPPIAIEFNFSTDYLSVEEIAALQSRLAVLLDAALASPDTPIADLPILPEDERQKVLVDFRAPQIDFPQNAVIHQLFETQVKSTPDAIAVVFEDQSLSYDALNRCANRLAHQLIALGVRPDDRVAICAERSLDIVIGLLGILKAGGAYVPLDPTYPAERLAYMLNDSAPVALLIQPATAKMLDNQLSISHIPAIMLEGGKPDNKNQPALDEKSAENPDSQALGLTSHNLAYVIYTSGSTGQPKGVMVEHYGLCNLITTQQKILSLTPGSRLLQFVSNSFDVYIWECCMALLAGSQLYLAKRADILPGATLSHYLETHAITHVFLSPTVLAAMDSIPDTVQVLITGSEVCPLIQVKRWAHGRQMFNGYGPTETTICVTLYQCNDQDKNAPPIGRPIANTQIYILDTNGQPVPIGSTGEIYIGGVGVTRGYLNLPELTQSVFLPDPFSIATGARMYKTGDLARWLPDGNIEYISRNDFQIKLRGYRIELGEIENHLTQCQGVREAVVIDRKDNTGQKRLVAYLLAKPDTKLVPTQLRQQLTQKLADYMIPSAFVTLDTFPQTPNGKLDRQALPEPDQSAIVTYGYDAPVSPAEIALAQSWQALLGLENVSRHDHFFELGGHSLVAVRLTEQLYHLGWRLDIHSVFAAPLLAEMAKSMVIVQDGTTSFTVPPNLIPANCTAITPDMLTLISLTQNEIDAITATVPGGAANIQDIYPLAPLQEGILFHYLLQTQGDTYLLRTLFAFDTRKRLDDFLAALQQVINRHDILRTGICWQGLTHPVQVVWRQAFLPINQFIPDSKEDVLSQLLLHTDPIRHRVDVSQAPLFSADIAYELHQDEWLLSLSFHHLVSDHMTLELIITEINQQLHSRARHHHAHAENSPEALFLSEALPYRNFVAQSLSVPAEIHEAYFREELADVEISTAPFGVLGVLDVHSGGRQVTEASRFMEPALANVIREQARRQGISPTVLFHVAWAQVLAHTSGQNDVVFGTVLLGRMQGNAGIEKIMGLFINTLPVRIPLAGNSVQEILQATHHRLIKLLEHEQAPLVLAQRCSSVPPSQPLFSSLLNYRHTTPGAIHTPLEGVRLLEVRERTNYPIMLCVDDLGEDFSLIAQAVSGIDAKRLIDYMITALTGLVTALDSEPQKPILNISILPATERRQLLVDFNATQTDFPHDALIHQLVEAQVARTPNATALVYGKQFFSYDELNQRANRLAHHLVAQGMHPDERVAICVERNLEMVVGLLAILKAGGAYVPLDFTYPAERLAYMLEDSAPVIVLTQASLAGKLTHHVPTVLIDNFFADRESPIEPQSKNNPDAKRLGLTSHHLAYVIYTSGSTGLPKGVAITHRNTVNFLTWAQRTFDQKALAHTLFATSFSFDLAVYECFAPLISGGTVHIVSDALSLIAAERPSTEALAEKSGSISLINTVPSAIAQLLETDAIPPTVRAVNLAGEALRPHIVEQLFTNSSVQHVCNLYGPSETTTYSTWACMDRATGFVNHIGRPIANTRVYILDTHGQPTPLGVAGEIYIAGAGVARGYLNHPELTTGRFLIDPFSSELNARMYKTGDLGRWLPDGNIEYLGRNDFQVKLRGFRIEPEEIEARLAQCQGVREAIVILREDEPNQKRLVAYLLAEPDTELVPAELHQQLARHLASYMIPCAFVILEAFPLTPNGKLNRKALPVPDQAAIVTHSYEAPAGKLEIALAEIWQTLLGLEKVGRHDHFFELGGHSLLAVQLIARVRQTLSLELSLPQFFANPIFADLATALTKAPSVAQSAIPVADRHQPLPLAFAQQRLWFLACLNPTACLAYQIPNVLRFNGQLNHAAFADALNRLVSRHEGLRTRFLLIDGQPCQHIDAVDTGFALSYHDLRSSDPTVSTATAHRKHLEELVALEAKTPFDFTNEPSIRGQLLQLADEEHVFILTQHHIITDGWSIGILIREMGILYRAALEKQNSPLPPLPIQYADYAVWQQEWLRDDRITAQQNFWREQLRDAPALLALPTDRPRPPEQRYTGGYVPIHLNIGTLDALQSLGQRQDTTLFMTLLAAWGAVLARLSGQDDIVIGIPVANRPHRDLEGVIGFFVNTLPLRIKLENCRTVAQLLSHVREQSLAAYAHQDLPFEQLVENLQPERSLSYSPIFQTMLALNNIPTQSFELPDLTVSLMEQTRHYANFDLTLSLTETNKGLEGYLEYALDLFDRTTIERIAGHFNNVLAAMAADETRDIAHLPMLSIAERRQLLFDFNAPQVNFSPDALIHSYFEAQVQRTPNAAAVVFEDQSLSYHELNCRANQLAHSLIAFGVRPADRVAICVERSLDMIIGLLGILKAGAGYIPLDPAYPTERQIYQLSDSKPVILLTQQHLQQNLQQGTSSIQGLSIWLLDDETHQRRTEKQPEHNPDSKRLGLQPHHLAYIIYTSGSTGHPKGVMVEHRNVVSLIHAQRQVSHPCPEDRILQFVTIAFDISVSDIFPTLASGATLVLRPPHIKVPNNTFIDFLREQAITILNIPTAFWHHWVQEMKSGSCGFSPCLRTVIVGGDKVERRYLTDWLSLPETHSCRWFNAYGPTEITVTASTLLVDDSNISTINDNIPIGRPLSNTCIYILDKFGQPVPIGVCGEIYIGGMGVTRGYSNQPELTAERFIADPFSKHPNARMYKTGDLARWRLDGNIEYLGRNDFQVKIRGFRIELGEIEARLLQCCGVREAIVLARQDFSGHAVSAKKVVVSKNIEGEKRLVAYLLAEPNVKLTPAKLRQQLAQHLAEYMLPSAFVILDAFPLAPNGKIDRQALPMPDQTALVTRAYAPPTGSTEMTLAEIWQALLGLDKVSRYDHFFELGGHSLMIVNLIERLRNQGLVLDIRTVFASPVLADMAKAVRARNENPRLASVPPNLIPDGCNKITPDMLPLVALTQCEIDAIAATVPGGAANIQDIYPLAPLQEGMLFHHLLQTQGDIYLLHLMLTFDTRERLDAFLAAFQQTIDRHDILRTAICWQNLSQPVQVVWRQASLRINAFVPDNVPDNMADGDKDVQSQLKAYTDPRCHRLDVTQAPLFSTDIAYDPHQGKWLLALCSHHIINDHVSLDLITTEIHQLLYPHSGQLSLGDSHSTESPSAPQFSPLLPYRDFIGQSLRVPASEHKAYFHEVLSDVDTPTAPFGILDIYSSDKAVTEAIKLLNASLSREIRKQARRHGVSPGVLFHVAWAQVVAKLSGRNDVVFGTVLLGRMQSNADITRTPGLFINTLPIRIRLGGNSVQTTVQATYRSLTQLLEHEQASLALAQSCSGVKPPLPLFTALLNYRHSPSDTTRNTWEGIELLTARERTNYPLYMAVDDLGKGFRLAAQTVQHIEPERVLAHMTIALTGLVQALETEPESPIADIPVLSITEHRQLQIDFPQEPFISAQSMGKSHGHEDPIGDIEASLVKIWQQLLKQDQISRHDNFFTLGGNSLLAIQLLARMHEQGMQIPLAALFIHPTLCELAEIVAGSFS</sequence>
<dbReference type="OrthoDB" id="9757559at2"/>
<proteinExistence type="inferred from homology"/>
<dbReference type="SUPFAM" id="SSF47336">
    <property type="entry name" value="ACP-like"/>
    <property type="match status" value="4"/>
</dbReference>
<keyword evidence="4" id="KW-0597">Phosphoprotein</keyword>
<dbReference type="NCBIfam" id="TIGR01733">
    <property type="entry name" value="AA-adenyl-dom"/>
    <property type="match status" value="3"/>
</dbReference>
<evidence type="ECO:0000259" key="5">
    <source>
        <dbReference type="PROSITE" id="PS50075"/>
    </source>
</evidence>
<keyword evidence="9" id="KW-1185">Reference proteome</keyword>
<feature type="domain" description="Carrier" evidence="5">
    <location>
        <begin position="2104"/>
        <end position="2179"/>
    </location>
</feature>
<dbReference type="CDD" id="cd17651">
    <property type="entry name" value="A_NRPS_VisG_like"/>
    <property type="match status" value="1"/>
</dbReference>
<dbReference type="Proteomes" id="UP000224607">
    <property type="component" value="Unassembled WGS sequence"/>
</dbReference>
<feature type="domain" description="Carrier" evidence="5">
    <location>
        <begin position="3807"/>
        <end position="3881"/>
    </location>
</feature>
<dbReference type="GO" id="GO:0043041">
    <property type="term" value="P:amino acid activation for nonribosomal peptide biosynthetic process"/>
    <property type="evidence" value="ECO:0007669"/>
    <property type="project" value="TreeGrafter"/>
</dbReference>
<name>A0A1I3J5A4_9GAMM</name>
<dbReference type="FunFam" id="3.40.50.980:FF:000001">
    <property type="entry name" value="Non-ribosomal peptide synthetase"/>
    <property type="match status" value="3"/>
</dbReference>
<dbReference type="FunFam" id="3.30.300.30:FF:000010">
    <property type="entry name" value="Enterobactin synthetase component F"/>
    <property type="match status" value="3"/>
</dbReference>
<dbReference type="EMBL" id="NITY01000001">
    <property type="protein sequence ID" value="PHM46101.1"/>
    <property type="molecule type" value="Genomic_DNA"/>
</dbReference>
<feature type="domain" description="Carrier" evidence="5">
    <location>
        <begin position="1000"/>
        <end position="1074"/>
    </location>
</feature>
<dbReference type="Gene3D" id="1.10.1200.10">
    <property type="entry name" value="ACP-like"/>
    <property type="match status" value="4"/>
</dbReference>
<dbReference type="CDD" id="cd19544">
    <property type="entry name" value="E-C_NRPS"/>
    <property type="match status" value="2"/>
</dbReference>
<dbReference type="PROSITE" id="PS50075">
    <property type="entry name" value="CARRIER"/>
    <property type="match status" value="4"/>
</dbReference>
<comment type="cofactor">
    <cofactor evidence="1">
        <name>pantetheine 4'-phosphate</name>
        <dbReference type="ChEBI" id="CHEBI:47942"/>
    </cofactor>
</comment>
<dbReference type="GO" id="GO:0072330">
    <property type="term" value="P:monocarboxylic acid biosynthetic process"/>
    <property type="evidence" value="ECO:0007669"/>
    <property type="project" value="UniProtKB-ARBA"/>
</dbReference>
<dbReference type="InterPro" id="IPR036736">
    <property type="entry name" value="ACP-like_sf"/>
</dbReference>
<dbReference type="PANTHER" id="PTHR45527">
    <property type="entry name" value="NONRIBOSOMAL PEPTIDE SYNTHETASE"/>
    <property type="match status" value="1"/>
</dbReference>
<feature type="domain" description="Carrier" evidence="5">
    <location>
        <begin position="3204"/>
        <end position="3278"/>
    </location>
</feature>
<dbReference type="NCBIfam" id="NF003417">
    <property type="entry name" value="PRK04813.1"/>
    <property type="match status" value="3"/>
</dbReference>
<reference evidence="8" key="1">
    <citation type="submission" date="2016-10" db="EMBL/GenBank/DDBJ databases">
        <authorList>
            <person name="Varghese N."/>
            <person name="Submissions S."/>
        </authorList>
    </citation>
    <scope>NUCLEOTIDE SEQUENCE [LARGE SCALE GENOMIC DNA]</scope>
    <source>
        <strain evidence="8">DSM 17908</strain>
    </source>
</reference>
<dbReference type="Pfam" id="PF00550">
    <property type="entry name" value="PP-binding"/>
    <property type="match status" value="4"/>
</dbReference>
<accession>A0A1I3J5A4</accession>
<dbReference type="FunFam" id="1.10.1200.10:FF:000016">
    <property type="entry name" value="Non-ribosomal peptide synthase"/>
    <property type="match status" value="1"/>
</dbReference>
<dbReference type="FunFam" id="1.10.1200.10:FF:000005">
    <property type="entry name" value="Nonribosomal peptide synthetase 1"/>
    <property type="match status" value="2"/>
</dbReference>
<dbReference type="Pfam" id="PF00501">
    <property type="entry name" value="AMP-binding"/>
    <property type="match status" value="3"/>
</dbReference>
<dbReference type="InterPro" id="IPR020845">
    <property type="entry name" value="AMP-binding_CS"/>
</dbReference>
<dbReference type="GO" id="GO:0031177">
    <property type="term" value="F:phosphopantetheine binding"/>
    <property type="evidence" value="ECO:0007669"/>
    <property type="project" value="InterPro"/>
</dbReference>
<dbReference type="PANTHER" id="PTHR45527:SF1">
    <property type="entry name" value="FATTY ACID SYNTHASE"/>
    <property type="match status" value="1"/>
</dbReference>
<dbReference type="Proteomes" id="UP000198919">
    <property type="component" value="Unassembled WGS sequence"/>
</dbReference>
<dbReference type="EMBL" id="FORG01000002">
    <property type="protein sequence ID" value="SFI55452.1"/>
    <property type="molecule type" value="Genomic_DNA"/>
</dbReference>
<dbReference type="Pfam" id="PF13193">
    <property type="entry name" value="AMP-binding_C"/>
    <property type="match status" value="3"/>
</dbReference>
<dbReference type="GO" id="GO:0044550">
    <property type="term" value="P:secondary metabolite biosynthetic process"/>
    <property type="evidence" value="ECO:0007669"/>
    <property type="project" value="UniProtKB-ARBA"/>
</dbReference>
<dbReference type="FunFam" id="3.30.559.30:FF:000001">
    <property type="entry name" value="Non-ribosomal peptide synthetase"/>
    <property type="match status" value="1"/>
</dbReference>
<keyword evidence="3" id="KW-0596">Phosphopantetheine</keyword>
<dbReference type="STRING" id="351675.SAMN05421680_10292"/>
<dbReference type="FunFam" id="2.30.38.10:FF:000001">
    <property type="entry name" value="Non-ribosomal peptide synthetase PvdI"/>
    <property type="match status" value="3"/>
</dbReference>
<dbReference type="SUPFAM" id="SSF52777">
    <property type="entry name" value="CoA-dependent acyltransferases"/>
    <property type="match status" value="8"/>
</dbReference>
<dbReference type="InterPro" id="IPR023213">
    <property type="entry name" value="CAT-like_dom_sf"/>
</dbReference>
<evidence type="ECO:0000313" key="6">
    <source>
        <dbReference type="EMBL" id="PHM46101.1"/>
    </source>
</evidence>
<dbReference type="InterPro" id="IPR020806">
    <property type="entry name" value="PKS_PP-bd"/>
</dbReference>
<protein>
    <submittedName>
        <fullName evidence="6 7">Amino acid adenylation</fullName>
    </submittedName>
</protein>
<reference evidence="7" key="2">
    <citation type="submission" date="2016-10" db="EMBL/GenBank/DDBJ databases">
        <authorList>
            <person name="de Groot N.N."/>
        </authorList>
    </citation>
    <scope>NUCLEOTIDE SEQUENCE [LARGE SCALE GENOMIC DNA]</scope>
    <source>
        <strain evidence="7">DSM 17908</strain>
    </source>
</reference>
<dbReference type="Gene3D" id="3.30.559.10">
    <property type="entry name" value="Chloramphenicol acetyltransferase-like domain"/>
    <property type="match status" value="4"/>
</dbReference>
<dbReference type="Gene3D" id="3.30.559.30">
    <property type="entry name" value="Nonribosomal peptide synthetase, condensation domain"/>
    <property type="match status" value="4"/>
</dbReference>
<dbReference type="InterPro" id="IPR009081">
    <property type="entry name" value="PP-bd_ACP"/>
</dbReference>
<reference evidence="6 9" key="3">
    <citation type="journal article" date="2017" name="Nat. Microbiol.">
        <title>Natural product diversity associated with the nematode symbionts Photorhabdus and Xenorhabdus.</title>
        <authorList>
            <person name="Tobias N.J."/>
            <person name="Wolff H."/>
            <person name="Djahanschiri B."/>
            <person name="Grundmann F."/>
            <person name="Kronenwerth M."/>
            <person name="Shi Y.M."/>
            <person name="Simonyi S."/>
            <person name="Grun P."/>
            <person name="Shapiro-Ilan D."/>
            <person name="Pidot S.J."/>
            <person name="Stinear T.P."/>
            <person name="Ebersberger I."/>
            <person name="Bode H.B."/>
        </authorList>
    </citation>
    <scope>NUCLEOTIDE SEQUENCE [LARGE SCALE GENOMIC DNA]</scope>
    <source>
        <strain evidence="6 9">DSM 17908</strain>
    </source>
</reference>
<dbReference type="InterPro" id="IPR006162">
    <property type="entry name" value="Ppantetheine_attach_site"/>
</dbReference>
<comment type="similarity">
    <text evidence="2">Belongs to the ATP-dependent AMP-binding enzyme family.</text>
</comment>
<dbReference type="SMART" id="SM00823">
    <property type="entry name" value="PKS_PP"/>
    <property type="match status" value="3"/>
</dbReference>
<dbReference type="Pfam" id="PF00668">
    <property type="entry name" value="Condensation"/>
    <property type="match status" value="4"/>
</dbReference>
<dbReference type="Gene3D" id="3.30.300.30">
    <property type="match status" value="3"/>
</dbReference>
<evidence type="ECO:0000256" key="2">
    <source>
        <dbReference type="ARBA" id="ARBA00006432"/>
    </source>
</evidence>
<dbReference type="CDD" id="cd19531">
    <property type="entry name" value="LCL_NRPS-like"/>
    <property type="match status" value="1"/>
</dbReference>
<dbReference type="SUPFAM" id="SSF56801">
    <property type="entry name" value="Acetyl-CoA synthetase-like"/>
    <property type="match status" value="3"/>
</dbReference>
<dbReference type="InterPro" id="IPR000873">
    <property type="entry name" value="AMP-dep_synth/lig_dom"/>
</dbReference>
<dbReference type="InterPro" id="IPR045851">
    <property type="entry name" value="AMP-bd_C_sf"/>
</dbReference>
<dbReference type="RefSeq" id="WP_092507495.1">
    <property type="nucleotide sequence ID" value="NZ_CAWNQB010000001.1"/>
</dbReference>
<evidence type="ECO:0000313" key="7">
    <source>
        <dbReference type="EMBL" id="SFI55452.1"/>
    </source>
</evidence>
<dbReference type="InterPro" id="IPR001242">
    <property type="entry name" value="Condensation_dom"/>
</dbReference>
<dbReference type="FunFam" id="3.40.50.12780:FF:000012">
    <property type="entry name" value="Non-ribosomal peptide synthetase"/>
    <property type="match status" value="3"/>
</dbReference>
<dbReference type="PROSITE" id="PS00455">
    <property type="entry name" value="AMP_BINDING"/>
    <property type="match status" value="3"/>
</dbReference>
<gene>
    <name evidence="7" type="ORF">SAMN05421680_10292</name>
    <name evidence="6" type="ORF">Xmau_00497</name>
</gene>
<evidence type="ECO:0000256" key="4">
    <source>
        <dbReference type="ARBA" id="ARBA00022553"/>
    </source>
</evidence>
<dbReference type="Gene3D" id="3.40.50.980">
    <property type="match status" value="6"/>
</dbReference>
<dbReference type="InterPro" id="IPR010071">
    <property type="entry name" value="AA_adenyl_dom"/>
</dbReference>
<evidence type="ECO:0000313" key="9">
    <source>
        <dbReference type="Proteomes" id="UP000224607"/>
    </source>
</evidence>
<organism evidence="7 8">
    <name type="scientific">Xenorhabdus mauleonii</name>
    <dbReference type="NCBI Taxonomy" id="351675"/>
    <lineage>
        <taxon>Bacteria</taxon>
        <taxon>Pseudomonadati</taxon>
        <taxon>Pseudomonadota</taxon>
        <taxon>Gammaproteobacteria</taxon>
        <taxon>Enterobacterales</taxon>
        <taxon>Morganellaceae</taxon>
        <taxon>Xenorhabdus</taxon>
    </lineage>
</organism>